<keyword evidence="2" id="KW-1185">Reference proteome</keyword>
<dbReference type="EMBL" id="CAJVPL010001099">
    <property type="protein sequence ID" value="CAG8552539.1"/>
    <property type="molecule type" value="Genomic_DNA"/>
</dbReference>
<gene>
    <name evidence="1" type="ORF">AGERDE_LOCUS6739</name>
</gene>
<reference evidence="1" key="1">
    <citation type="submission" date="2021-06" db="EMBL/GenBank/DDBJ databases">
        <authorList>
            <person name="Kallberg Y."/>
            <person name="Tangrot J."/>
            <person name="Rosling A."/>
        </authorList>
    </citation>
    <scope>NUCLEOTIDE SEQUENCE</scope>
    <source>
        <strain evidence="1">MT106</strain>
    </source>
</reference>
<proteinExistence type="predicted"/>
<dbReference type="OrthoDB" id="432528at2759"/>
<evidence type="ECO:0000313" key="2">
    <source>
        <dbReference type="Proteomes" id="UP000789831"/>
    </source>
</evidence>
<evidence type="ECO:0000313" key="1">
    <source>
        <dbReference type="EMBL" id="CAG8552539.1"/>
    </source>
</evidence>
<organism evidence="1 2">
    <name type="scientific">Ambispora gerdemannii</name>
    <dbReference type="NCBI Taxonomy" id="144530"/>
    <lineage>
        <taxon>Eukaryota</taxon>
        <taxon>Fungi</taxon>
        <taxon>Fungi incertae sedis</taxon>
        <taxon>Mucoromycota</taxon>
        <taxon>Glomeromycotina</taxon>
        <taxon>Glomeromycetes</taxon>
        <taxon>Archaeosporales</taxon>
        <taxon>Ambisporaceae</taxon>
        <taxon>Ambispora</taxon>
    </lineage>
</organism>
<comment type="caution">
    <text evidence="1">The sequence shown here is derived from an EMBL/GenBank/DDBJ whole genome shotgun (WGS) entry which is preliminary data.</text>
</comment>
<name>A0A9N9B4V5_9GLOM</name>
<accession>A0A9N9B4V5</accession>
<sequence>MSGAYSPEELNAEPGVLIDNKIITFDSYDFSNTHALTLDLSKDLTTSTPEFTDIDQRSDYSSTFKESKIYYIGGTSRNNGVADIRQVN</sequence>
<dbReference type="Proteomes" id="UP000789831">
    <property type="component" value="Unassembled WGS sequence"/>
</dbReference>
<protein>
    <submittedName>
        <fullName evidence="1">13647_t:CDS:1</fullName>
    </submittedName>
</protein>
<dbReference type="AlphaFoldDB" id="A0A9N9B4V5"/>